<evidence type="ECO:0000256" key="1">
    <source>
        <dbReference type="SAM" id="MobiDB-lite"/>
    </source>
</evidence>
<dbReference type="PANTHER" id="PTHR31075">
    <property type="entry name" value="CENTROSOMAL PROTEIN OF 85 KDA"/>
    <property type="match status" value="1"/>
</dbReference>
<feature type="region of interest" description="Disordered" evidence="1">
    <location>
        <begin position="1"/>
        <end position="35"/>
    </location>
</feature>
<dbReference type="InterPro" id="IPR040210">
    <property type="entry name" value="Cep85/Cep85L"/>
</dbReference>
<name>A0A2I0T7X1_LIMLA</name>
<dbReference type="Proteomes" id="UP000233556">
    <property type="component" value="Unassembled WGS sequence"/>
</dbReference>
<dbReference type="EMBL" id="KZ515941">
    <property type="protein sequence ID" value="PKU29890.1"/>
    <property type="molecule type" value="Genomic_DNA"/>
</dbReference>
<proteinExistence type="predicted"/>
<accession>A0A2I0T7X1</accession>
<evidence type="ECO:0000313" key="2">
    <source>
        <dbReference type="EMBL" id="PKU29890.1"/>
    </source>
</evidence>
<dbReference type="OrthoDB" id="5972981at2759"/>
<organism evidence="2 3">
    <name type="scientific">Limosa lapponica baueri</name>
    <dbReference type="NCBI Taxonomy" id="1758121"/>
    <lineage>
        <taxon>Eukaryota</taxon>
        <taxon>Metazoa</taxon>
        <taxon>Chordata</taxon>
        <taxon>Craniata</taxon>
        <taxon>Vertebrata</taxon>
        <taxon>Euteleostomi</taxon>
        <taxon>Archelosauria</taxon>
        <taxon>Archosauria</taxon>
        <taxon>Dinosauria</taxon>
        <taxon>Saurischia</taxon>
        <taxon>Theropoda</taxon>
        <taxon>Coelurosauria</taxon>
        <taxon>Aves</taxon>
        <taxon>Neognathae</taxon>
        <taxon>Neoaves</taxon>
        <taxon>Charadriiformes</taxon>
        <taxon>Scolopacidae</taxon>
        <taxon>Limosa</taxon>
    </lineage>
</organism>
<sequence>MGLAKAPVSFGYGSESLSCGTSRTESRSQCSAEQRQHISQLEQKVRESELQVHSALLGCPAPYGDVYMLRMQELQRENTFLRAQFTEKTESLSKEKIELERKLAAAEVDAKLIRESLKETVQKHAEELKKQEERV</sequence>
<reference evidence="3" key="1">
    <citation type="submission" date="2017-11" db="EMBL/GenBank/DDBJ databases">
        <authorList>
            <person name="Lima N.C."/>
            <person name="Parody-Merino A.M."/>
            <person name="Battley P.F."/>
            <person name="Fidler A.E."/>
            <person name="Prosdocimi F."/>
        </authorList>
    </citation>
    <scope>NUCLEOTIDE SEQUENCE [LARGE SCALE GENOMIC DNA]</scope>
</reference>
<dbReference type="AlphaFoldDB" id="A0A2I0T7X1"/>
<reference evidence="3" key="2">
    <citation type="submission" date="2017-12" db="EMBL/GenBank/DDBJ databases">
        <title>Genome sequence of the Bar-tailed Godwit (Limosa lapponica baueri).</title>
        <authorList>
            <person name="Lima N.C.B."/>
            <person name="Parody-Merino A.M."/>
            <person name="Battley P.F."/>
            <person name="Fidler A.E."/>
            <person name="Prosdocimi F."/>
        </authorList>
    </citation>
    <scope>NUCLEOTIDE SEQUENCE [LARGE SCALE GENOMIC DNA]</scope>
</reference>
<evidence type="ECO:0000313" key="3">
    <source>
        <dbReference type="Proteomes" id="UP000233556"/>
    </source>
</evidence>
<protein>
    <submittedName>
        <fullName evidence="2">Centrosomal protein of 85 kDa</fullName>
    </submittedName>
</protein>
<dbReference type="GO" id="GO:0005813">
    <property type="term" value="C:centrosome"/>
    <property type="evidence" value="ECO:0007669"/>
    <property type="project" value="TreeGrafter"/>
</dbReference>
<keyword evidence="3" id="KW-1185">Reference proteome</keyword>
<feature type="compositionally biased region" description="Polar residues" evidence="1">
    <location>
        <begin position="15"/>
        <end position="35"/>
    </location>
</feature>
<dbReference type="PANTHER" id="PTHR31075:SF3">
    <property type="entry name" value="CENTROSOMAL PROTEIN OF 85 KDA"/>
    <property type="match status" value="1"/>
</dbReference>
<gene>
    <name evidence="2" type="ORF">llap_19807</name>
</gene>